<keyword evidence="1" id="KW-1133">Transmembrane helix</keyword>
<name>A0A011VR69_RUMAL</name>
<evidence type="ECO:0000313" key="2">
    <source>
        <dbReference type="EMBL" id="EXM37776.1"/>
    </source>
</evidence>
<organism evidence="2 3">
    <name type="scientific">Ruminococcus albus SY3</name>
    <dbReference type="NCBI Taxonomy" id="1341156"/>
    <lineage>
        <taxon>Bacteria</taxon>
        <taxon>Bacillati</taxon>
        <taxon>Bacillota</taxon>
        <taxon>Clostridia</taxon>
        <taxon>Eubacteriales</taxon>
        <taxon>Oscillospiraceae</taxon>
        <taxon>Ruminococcus</taxon>
    </lineage>
</organism>
<feature type="transmembrane region" description="Helical" evidence="1">
    <location>
        <begin position="6"/>
        <end position="23"/>
    </location>
</feature>
<dbReference type="OrthoDB" id="9800383at2"/>
<proteinExistence type="predicted"/>
<dbReference type="Pfam" id="PF06686">
    <property type="entry name" value="SpoIIIAC"/>
    <property type="match status" value="1"/>
</dbReference>
<dbReference type="EMBL" id="JEOB01000004">
    <property type="protein sequence ID" value="EXM37776.1"/>
    <property type="molecule type" value="Genomic_DNA"/>
</dbReference>
<dbReference type="Proteomes" id="UP000021369">
    <property type="component" value="Unassembled WGS sequence"/>
</dbReference>
<gene>
    <name evidence="2" type="ORF">RASY3_15730</name>
</gene>
<keyword evidence="3" id="KW-1185">Reference proteome</keyword>
<evidence type="ECO:0000313" key="3">
    <source>
        <dbReference type="Proteomes" id="UP000021369"/>
    </source>
</evidence>
<comment type="caution">
    <text evidence="2">The sequence shown here is derived from an EMBL/GenBank/DDBJ whole genome shotgun (WGS) entry which is preliminary data.</text>
</comment>
<feature type="transmembrane region" description="Helical" evidence="1">
    <location>
        <begin position="35"/>
        <end position="55"/>
    </location>
</feature>
<protein>
    <submittedName>
        <fullName evidence="2">Stage III sporulation protein AC</fullName>
    </submittedName>
</protein>
<dbReference type="InterPro" id="IPR009570">
    <property type="entry name" value="Spore_III_AC"/>
</dbReference>
<dbReference type="InterPro" id="IPR025664">
    <property type="entry name" value="Spore_III_AC/AD"/>
</dbReference>
<dbReference type="PATRIC" id="fig|1341156.4.peg.2745"/>
<dbReference type="RefSeq" id="WP_024856746.1">
    <property type="nucleotide sequence ID" value="NZ_JEOB01000004.1"/>
</dbReference>
<keyword evidence="1" id="KW-0472">Membrane</keyword>
<keyword evidence="1" id="KW-0812">Transmembrane</keyword>
<dbReference type="NCBIfam" id="TIGR02848">
    <property type="entry name" value="spore_III_AC"/>
    <property type="match status" value="1"/>
</dbReference>
<evidence type="ECO:0000256" key="1">
    <source>
        <dbReference type="SAM" id="Phobius"/>
    </source>
</evidence>
<reference evidence="2 3" key="1">
    <citation type="submission" date="2013-06" db="EMBL/GenBank/DDBJ databases">
        <title>Rumen cellulosomics: divergent fiber-degrading strategies revealed by comparative genome-wide analysis of six Ruminococcal strains.</title>
        <authorList>
            <person name="Dassa B."/>
            <person name="Borovok I."/>
            <person name="Lamed R."/>
            <person name="Flint H."/>
            <person name="Yeoman C.J."/>
            <person name="White B."/>
            <person name="Bayer E.A."/>
        </authorList>
    </citation>
    <scope>NUCLEOTIDE SEQUENCE [LARGE SCALE GENOMIC DNA]</scope>
    <source>
        <strain evidence="2 3">SY3</strain>
    </source>
</reference>
<dbReference type="AlphaFoldDB" id="A0A011VR69"/>
<accession>A0A011VR69</accession>
<sequence>MEIDLIFKIAAVGIIVAVLNQLLKRAERDEQAMMTTLAGLVVVLMMVVSKIGELFDTIKNIFGLT</sequence>